<dbReference type="EMBL" id="CATKSN020000325">
    <property type="protein sequence ID" value="CAI9149466.1"/>
    <property type="molecule type" value="Genomic_DNA"/>
</dbReference>
<reference evidence="1" key="1">
    <citation type="submission" date="2023-04" db="EMBL/GenBank/DDBJ databases">
        <authorList>
            <consortium name="ELIXIR-Norway"/>
        </authorList>
    </citation>
    <scope>NUCLEOTIDE SEQUENCE [LARGE SCALE GENOMIC DNA]</scope>
</reference>
<protein>
    <submittedName>
        <fullName evidence="1">Uncharacterized protein</fullName>
    </submittedName>
</protein>
<dbReference type="Proteomes" id="UP001176941">
    <property type="component" value="Unassembled WGS sequence"/>
</dbReference>
<name>A0ABN8XMZ8_RANTA</name>
<feature type="non-terminal residue" evidence="1">
    <location>
        <position position="1"/>
    </location>
</feature>
<keyword evidence="2" id="KW-1185">Reference proteome</keyword>
<sequence length="115" mass="13409">CETDGLNSCHKRRRRLLNRYGVSVYRAQTVVELHQNHLTLRLLDRNEYAEEEIFLCAYVGRCDVTRTSCARHIMTANNSRIQSGGSRKAPCVPQCRVRSADDDFYTLKRPMFRSR</sequence>
<evidence type="ECO:0000313" key="1">
    <source>
        <dbReference type="EMBL" id="CAI9149466.1"/>
    </source>
</evidence>
<evidence type="ECO:0000313" key="2">
    <source>
        <dbReference type="Proteomes" id="UP001176941"/>
    </source>
</evidence>
<accession>A0ABN8XMZ8</accession>
<gene>
    <name evidence="1" type="ORF">MRATA1EN1_LOCUS31084</name>
</gene>
<organism evidence="1 2">
    <name type="scientific">Rangifer tarandus platyrhynchus</name>
    <name type="common">Svalbard reindeer</name>
    <dbReference type="NCBI Taxonomy" id="3082113"/>
    <lineage>
        <taxon>Eukaryota</taxon>
        <taxon>Metazoa</taxon>
        <taxon>Chordata</taxon>
        <taxon>Craniata</taxon>
        <taxon>Vertebrata</taxon>
        <taxon>Euteleostomi</taxon>
        <taxon>Mammalia</taxon>
        <taxon>Eutheria</taxon>
        <taxon>Laurasiatheria</taxon>
        <taxon>Artiodactyla</taxon>
        <taxon>Ruminantia</taxon>
        <taxon>Pecora</taxon>
        <taxon>Cervidae</taxon>
        <taxon>Odocoileinae</taxon>
        <taxon>Rangifer</taxon>
    </lineage>
</organism>
<comment type="caution">
    <text evidence="1">The sequence shown here is derived from an EMBL/GenBank/DDBJ whole genome shotgun (WGS) entry which is preliminary data.</text>
</comment>
<proteinExistence type="predicted"/>